<keyword evidence="1" id="KW-0812">Transmembrane</keyword>
<reference evidence="2 3" key="1">
    <citation type="journal article" date="2007" name="Appl. Environ. Microbiol.">
        <title>Genome sequence of the cellulolytic gliding bacterium Cytophaga hutchinsonii.</title>
        <authorList>
            <person name="Xie G."/>
            <person name="Bruce D.C."/>
            <person name="Challacombe J.F."/>
            <person name="Chertkov O."/>
            <person name="Detter J.C."/>
            <person name="Gilna P."/>
            <person name="Han C.S."/>
            <person name="Lucas S."/>
            <person name="Misra M."/>
            <person name="Myers G.L."/>
            <person name="Richardson P."/>
            <person name="Tapia R."/>
            <person name="Thayer N."/>
            <person name="Thompson L.S."/>
            <person name="Brettin T.S."/>
            <person name="Henrissat B."/>
            <person name="Wilson D.B."/>
            <person name="McBride M.J."/>
        </authorList>
    </citation>
    <scope>NUCLEOTIDE SEQUENCE [LARGE SCALE GENOMIC DNA]</scope>
    <source>
        <strain evidence="3">ATCC 33406 / DSM 1761 / CIP 103989 / NBRC 15051 / NCIMB 9469 / D465</strain>
    </source>
</reference>
<dbReference type="OrthoDB" id="189831at2"/>
<sequence length="188" mass="21219">MELLDNLDPLLRIFWYIAIPTSLIFIIQTIMTFFGSDATDGLDADFDGDLESGDSTFQLFSFRNLINFLLGFSWTGISFYNSINPMLLIFLSIAIGSLFVYMFFAIIRELQKLAEDNSFDYVETINKSADVYLTIPANKTGKGKILVSIRGSMRELDAMTENENRIPSGAVVKIVRILNENILLVETL</sequence>
<evidence type="ECO:0000313" key="2">
    <source>
        <dbReference type="EMBL" id="ABG59517.1"/>
    </source>
</evidence>
<gene>
    <name evidence="2" type="ordered locus">CHU_2254</name>
</gene>
<dbReference type="EMBL" id="CP000383">
    <property type="protein sequence ID" value="ABG59517.1"/>
    <property type="molecule type" value="Genomic_DNA"/>
</dbReference>
<dbReference type="AlphaFoldDB" id="A0A6N4SSW9"/>
<keyword evidence="3" id="KW-1185">Reference proteome</keyword>
<dbReference type="Proteomes" id="UP000001822">
    <property type="component" value="Chromosome"/>
</dbReference>
<proteinExistence type="predicted"/>
<evidence type="ECO:0000256" key="1">
    <source>
        <dbReference type="SAM" id="Phobius"/>
    </source>
</evidence>
<dbReference type="InterPro" id="IPR012340">
    <property type="entry name" value="NA-bd_OB-fold"/>
</dbReference>
<feature type="transmembrane region" description="Helical" evidence="1">
    <location>
        <begin position="89"/>
        <end position="107"/>
    </location>
</feature>
<feature type="transmembrane region" description="Helical" evidence="1">
    <location>
        <begin position="13"/>
        <end position="34"/>
    </location>
</feature>
<accession>A0A6N4SSW9</accession>
<keyword evidence="1" id="KW-1133">Transmembrane helix</keyword>
<evidence type="ECO:0008006" key="4">
    <source>
        <dbReference type="Google" id="ProtNLM"/>
    </source>
</evidence>
<protein>
    <recommendedName>
        <fullName evidence="4">Serine protease</fullName>
    </recommendedName>
</protein>
<organism evidence="2 3">
    <name type="scientific">Cytophaga hutchinsonii (strain ATCC 33406 / DSM 1761 / CIP 103989 / NBRC 15051 / NCIMB 9469 / D465)</name>
    <dbReference type="NCBI Taxonomy" id="269798"/>
    <lineage>
        <taxon>Bacteria</taxon>
        <taxon>Pseudomonadati</taxon>
        <taxon>Bacteroidota</taxon>
        <taxon>Cytophagia</taxon>
        <taxon>Cytophagales</taxon>
        <taxon>Cytophagaceae</taxon>
        <taxon>Cytophaga</taxon>
    </lineage>
</organism>
<dbReference type="KEGG" id="chu:CHU_2254"/>
<evidence type="ECO:0000313" key="3">
    <source>
        <dbReference type="Proteomes" id="UP000001822"/>
    </source>
</evidence>
<keyword evidence="1" id="KW-0472">Membrane</keyword>
<dbReference type="Gene3D" id="2.40.50.140">
    <property type="entry name" value="Nucleic acid-binding proteins"/>
    <property type="match status" value="1"/>
</dbReference>
<name>A0A6N4SSW9_CYTH3</name>
<feature type="transmembrane region" description="Helical" evidence="1">
    <location>
        <begin position="65"/>
        <end position="83"/>
    </location>
</feature>